<dbReference type="Pfam" id="PF02810">
    <property type="entry name" value="SEC-C"/>
    <property type="match status" value="1"/>
</dbReference>
<dbReference type="CDD" id="cd17928">
    <property type="entry name" value="DEXDc_SecA"/>
    <property type="match status" value="1"/>
</dbReference>
<dbReference type="PROSITE" id="PS01312">
    <property type="entry name" value="SECA"/>
    <property type="match status" value="1"/>
</dbReference>
<proteinExistence type="inferred from homology"/>
<dbReference type="PROSITE" id="PS51194">
    <property type="entry name" value="HELICASE_CTER"/>
    <property type="match status" value="1"/>
</dbReference>
<feature type="domain" description="Helicase C-terminal" evidence="20">
    <location>
        <begin position="418"/>
        <end position="624"/>
    </location>
</feature>
<dbReference type="SMART" id="SM00958">
    <property type="entry name" value="SecA_PP_bind"/>
    <property type="match status" value="1"/>
</dbReference>
<evidence type="ECO:0000256" key="14">
    <source>
        <dbReference type="ARBA" id="ARBA00023136"/>
    </source>
</evidence>
<dbReference type="InterPro" id="IPR044722">
    <property type="entry name" value="SecA_SF2_C"/>
</dbReference>
<dbReference type="PANTHER" id="PTHR30612:SF0">
    <property type="entry name" value="CHLOROPLAST PROTEIN-TRANSPORTING ATPASE"/>
    <property type="match status" value="1"/>
</dbReference>
<comment type="catalytic activity">
    <reaction evidence="15">
        <text>ATP + H2O + cellular proteinSide 1 = ADP + phosphate + cellular proteinSide 2.</text>
        <dbReference type="EC" id="7.4.2.8"/>
    </reaction>
</comment>
<gene>
    <name evidence="15 22" type="primary">secA</name>
    <name evidence="22" type="ORF">EA187_12770</name>
</gene>
<dbReference type="RefSeq" id="WP_115605283.1">
    <property type="nucleotide sequence ID" value="NZ_SADD01000007.1"/>
</dbReference>
<reference evidence="22 23" key="1">
    <citation type="submission" date="2019-01" db="EMBL/GenBank/DDBJ databases">
        <title>Lujinxingia litoralis gen. nov., sp. nov. and Lujinxingia sediminis gen. nov., sp. nov., new members in the order Bradymonadales, isolated from coastal sediment.</title>
        <authorList>
            <person name="Li C.-M."/>
        </authorList>
    </citation>
    <scope>NUCLEOTIDE SEQUENCE [LARGE SCALE GENOMIC DNA]</scope>
    <source>
        <strain evidence="22 23">SEH01</strain>
    </source>
</reference>
<keyword evidence="8 15" id="KW-0547">Nucleotide-binding</keyword>
<dbReference type="InterPro" id="IPR020937">
    <property type="entry name" value="SecA_CS"/>
</dbReference>
<dbReference type="CDD" id="cd18803">
    <property type="entry name" value="SF2_C_secA"/>
    <property type="match status" value="1"/>
</dbReference>
<keyword evidence="5 15" id="KW-1003">Cell membrane</keyword>
<evidence type="ECO:0000256" key="15">
    <source>
        <dbReference type="HAMAP-Rule" id="MF_01382"/>
    </source>
</evidence>
<keyword evidence="13 15" id="KW-0811">Translocation</keyword>
<dbReference type="Gene3D" id="3.90.1440.10">
    <property type="entry name" value="SecA, preprotein cross-linking domain"/>
    <property type="match status" value="1"/>
</dbReference>
<dbReference type="Pfam" id="PF07516">
    <property type="entry name" value="SecA_SW"/>
    <property type="match status" value="1"/>
</dbReference>
<feature type="coiled-coil region" evidence="17">
    <location>
        <begin position="13"/>
        <end position="40"/>
    </location>
</feature>
<feature type="binding site" evidence="15">
    <location>
        <position position="86"/>
    </location>
    <ligand>
        <name>ATP</name>
        <dbReference type="ChEBI" id="CHEBI:30616"/>
    </ligand>
</feature>
<evidence type="ECO:0000259" key="21">
    <source>
        <dbReference type="PROSITE" id="PS51196"/>
    </source>
</evidence>
<protein>
    <recommendedName>
        <fullName evidence="15 16">Protein translocase subunit SecA</fullName>
        <ecNumber evidence="15">7.4.2.8</ecNumber>
    </recommendedName>
</protein>
<keyword evidence="10 15" id="KW-0067">ATP-binding</keyword>
<comment type="subcellular location">
    <subcellularLocation>
        <location evidence="15">Cell membrane</location>
        <topology evidence="15">Peripheral membrane protein</topology>
        <orientation evidence="15">Cytoplasmic side</orientation>
    </subcellularLocation>
    <subcellularLocation>
        <location evidence="15">Cytoplasm</location>
    </subcellularLocation>
    <subcellularLocation>
        <location evidence="2">Membrane</location>
        <topology evidence="2">Peripheral membrane protein</topology>
    </subcellularLocation>
    <text evidence="15">Distribution is 50-50.</text>
</comment>
<feature type="domain" description="SecA family profile" evidence="21">
    <location>
        <begin position="2"/>
        <end position="619"/>
    </location>
</feature>
<evidence type="ECO:0000256" key="4">
    <source>
        <dbReference type="ARBA" id="ARBA00022448"/>
    </source>
</evidence>
<comment type="caution">
    <text evidence="22">The sequence shown here is derived from an EMBL/GenBank/DDBJ whole genome shotgun (WGS) entry which is preliminary data.</text>
</comment>
<dbReference type="HAMAP" id="MF_01382">
    <property type="entry name" value="SecA"/>
    <property type="match status" value="1"/>
</dbReference>
<feature type="domain" description="Helicase ATP-binding" evidence="19">
    <location>
        <begin position="88"/>
        <end position="246"/>
    </location>
</feature>
<comment type="function">
    <text evidence="15">Part of the Sec protein translocase complex. Interacts with the SecYEG preprotein conducting channel. Has a central role in coupling the hydrolysis of ATP to the transfer of proteins into and across the cell membrane, serving as an ATP-driven molecular motor driving the stepwise translocation of polypeptide chains across the membrane.</text>
</comment>
<evidence type="ECO:0000256" key="11">
    <source>
        <dbReference type="ARBA" id="ARBA00022927"/>
    </source>
</evidence>
<evidence type="ECO:0000256" key="2">
    <source>
        <dbReference type="ARBA" id="ARBA00004170"/>
    </source>
</evidence>
<dbReference type="InterPro" id="IPR014018">
    <property type="entry name" value="SecA_motor_DEAD"/>
</dbReference>
<dbReference type="InterPro" id="IPR014001">
    <property type="entry name" value="Helicase_ATP-bd"/>
</dbReference>
<keyword evidence="9" id="KW-0862">Zinc</keyword>
<evidence type="ECO:0000256" key="1">
    <source>
        <dbReference type="ARBA" id="ARBA00001947"/>
    </source>
</evidence>
<evidence type="ECO:0000256" key="13">
    <source>
        <dbReference type="ARBA" id="ARBA00023010"/>
    </source>
</evidence>
<keyword evidence="11 15" id="KW-0653">Protein transport</keyword>
<evidence type="ECO:0000256" key="17">
    <source>
        <dbReference type="SAM" id="Coils"/>
    </source>
</evidence>
<evidence type="ECO:0000259" key="20">
    <source>
        <dbReference type="PROSITE" id="PS51194"/>
    </source>
</evidence>
<dbReference type="Proteomes" id="UP000282926">
    <property type="component" value="Unassembled WGS sequence"/>
</dbReference>
<evidence type="ECO:0000256" key="9">
    <source>
        <dbReference type="ARBA" id="ARBA00022833"/>
    </source>
</evidence>
<dbReference type="PRINTS" id="PR00906">
    <property type="entry name" value="SECA"/>
</dbReference>
<evidence type="ECO:0000256" key="6">
    <source>
        <dbReference type="ARBA" id="ARBA00022490"/>
    </source>
</evidence>
<dbReference type="InterPro" id="IPR011130">
    <property type="entry name" value="SecA_preprotein_X-link_dom"/>
</dbReference>
<evidence type="ECO:0000256" key="16">
    <source>
        <dbReference type="RuleBase" id="RU003874"/>
    </source>
</evidence>
<evidence type="ECO:0000256" key="12">
    <source>
        <dbReference type="ARBA" id="ARBA00022967"/>
    </source>
</evidence>
<dbReference type="InterPro" id="IPR011116">
    <property type="entry name" value="SecA_Wing/Scaffold"/>
</dbReference>
<feature type="binding site" evidence="15">
    <location>
        <position position="493"/>
    </location>
    <ligand>
        <name>ATP</name>
        <dbReference type="ChEBI" id="CHEBI:30616"/>
    </ligand>
</feature>
<evidence type="ECO:0000259" key="19">
    <source>
        <dbReference type="PROSITE" id="PS51192"/>
    </source>
</evidence>
<dbReference type="PROSITE" id="PS51196">
    <property type="entry name" value="SECA_MOTOR_DEAD"/>
    <property type="match status" value="1"/>
</dbReference>
<comment type="similarity">
    <text evidence="3 15 16">Belongs to the SecA family.</text>
</comment>
<dbReference type="InterPro" id="IPR036670">
    <property type="entry name" value="SecA_X-link_sf"/>
</dbReference>
<evidence type="ECO:0000256" key="3">
    <source>
        <dbReference type="ARBA" id="ARBA00007650"/>
    </source>
</evidence>
<dbReference type="InterPro" id="IPR000185">
    <property type="entry name" value="SecA"/>
</dbReference>
<evidence type="ECO:0000256" key="18">
    <source>
        <dbReference type="SAM" id="MobiDB-lite"/>
    </source>
</evidence>
<dbReference type="InterPro" id="IPR004027">
    <property type="entry name" value="SEC_C_motif"/>
</dbReference>
<evidence type="ECO:0000313" key="22">
    <source>
        <dbReference type="EMBL" id="RVU43082.1"/>
    </source>
</evidence>
<dbReference type="InterPro" id="IPR036266">
    <property type="entry name" value="SecA_Wing/Scaffold_sf"/>
</dbReference>
<dbReference type="InterPro" id="IPR027417">
    <property type="entry name" value="P-loop_NTPase"/>
</dbReference>
<dbReference type="PANTHER" id="PTHR30612">
    <property type="entry name" value="SECA INNER MEMBRANE COMPONENT OF SEC PROTEIN SECRETION SYSTEM"/>
    <property type="match status" value="1"/>
</dbReference>
<dbReference type="InterPro" id="IPR011115">
    <property type="entry name" value="SecA_DEAD"/>
</dbReference>
<dbReference type="Pfam" id="PF07517">
    <property type="entry name" value="SecA_DEAD"/>
    <property type="match status" value="1"/>
</dbReference>
<dbReference type="EMBL" id="SADD01000007">
    <property type="protein sequence ID" value="RVU43082.1"/>
    <property type="molecule type" value="Genomic_DNA"/>
</dbReference>
<dbReference type="Gene3D" id="3.40.50.300">
    <property type="entry name" value="P-loop containing nucleotide triphosphate hydrolases"/>
    <property type="match status" value="2"/>
</dbReference>
<keyword evidence="17" id="KW-0175">Coiled coil</keyword>
<dbReference type="PROSITE" id="PS51192">
    <property type="entry name" value="HELICASE_ATP_BIND_1"/>
    <property type="match status" value="1"/>
</dbReference>
<feature type="binding site" evidence="15">
    <location>
        <begin position="104"/>
        <end position="108"/>
    </location>
    <ligand>
        <name>ATP</name>
        <dbReference type="ChEBI" id="CHEBI:30616"/>
    </ligand>
</feature>
<accession>A0ABY0CSC6</accession>
<comment type="cofactor">
    <cofactor evidence="1">
        <name>Zn(2+)</name>
        <dbReference type="ChEBI" id="CHEBI:29105"/>
    </cofactor>
</comment>
<keyword evidence="12 15" id="KW-1278">Translocase</keyword>
<evidence type="ECO:0000256" key="8">
    <source>
        <dbReference type="ARBA" id="ARBA00022741"/>
    </source>
</evidence>
<comment type="subunit">
    <text evidence="15">Monomer and homodimer. Part of the essential Sec protein translocation apparatus which comprises SecA, SecYEG and auxiliary proteins SecDF. Other proteins may also be involved.</text>
</comment>
<dbReference type="SUPFAM" id="SSF81767">
    <property type="entry name" value="Pre-protein crosslinking domain of SecA"/>
    <property type="match status" value="1"/>
</dbReference>
<keyword evidence="7" id="KW-0479">Metal-binding</keyword>
<evidence type="ECO:0000256" key="5">
    <source>
        <dbReference type="ARBA" id="ARBA00022475"/>
    </source>
</evidence>
<keyword evidence="4 15" id="KW-0813">Transport</keyword>
<dbReference type="Gene3D" id="1.10.3060.10">
    <property type="entry name" value="Helical scaffold and wing domains of SecA"/>
    <property type="match status" value="1"/>
</dbReference>
<name>A0ABY0CSC6_9DELT</name>
<dbReference type="NCBIfam" id="NF009538">
    <property type="entry name" value="PRK12904.1"/>
    <property type="match status" value="1"/>
</dbReference>
<dbReference type="Pfam" id="PF01043">
    <property type="entry name" value="SecA_PP_bind"/>
    <property type="match status" value="1"/>
</dbReference>
<dbReference type="InterPro" id="IPR001650">
    <property type="entry name" value="Helicase_C-like"/>
</dbReference>
<keyword evidence="6 15" id="KW-0963">Cytoplasm</keyword>
<feature type="region of interest" description="Disordered" evidence="18">
    <location>
        <begin position="889"/>
        <end position="927"/>
    </location>
</feature>
<dbReference type="EC" id="7.4.2.8" evidence="15"/>
<dbReference type="Pfam" id="PF21090">
    <property type="entry name" value="P-loop_SecA"/>
    <property type="match status" value="1"/>
</dbReference>
<dbReference type="SUPFAM" id="SSF52540">
    <property type="entry name" value="P-loop containing nucleoside triphosphate hydrolases"/>
    <property type="match status" value="2"/>
</dbReference>
<evidence type="ECO:0000313" key="23">
    <source>
        <dbReference type="Proteomes" id="UP000282926"/>
    </source>
</evidence>
<organism evidence="22 23">
    <name type="scientific">Lujinxingia sediminis</name>
    <dbReference type="NCBI Taxonomy" id="2480984"/>
    <lineage>
        <taxon>Bacteria</taxon>
        <taxon>Deltaproteobacteria</taxon>
        <taxon>Bradymonadales</taxon>
        <taxon>Lujinxingiaceae</taxon>
        <taxon>Lujinxingia</taxon>
    </lineage>
</organism>
<evidence type="ECO:0000256" key="10">
    <source>
        <dbReference type="ARBA" id="ARBA00022840"/>
    </source>
</evidence>
<sequence length="939" mass="107063">MKKLLTSLFGSANERYIKDARAKVAQINNLEAKYAAMSEDELKGQTGVLRQRLEQGATLDDLLFDSFAVTREAGKRALGMRHYDVQMIGSMVMHEGKIAEMKTGEGKTLVATLALYLNALEGKGAHLITVNDYLAQRDAAWMGKLYSYMGMSVGTIISDMSDAARKRAYAADITYGTNNEFGFDYLRDNMKFRLEDYVQRPLRFAIVDEVDSILIDEARTPLIISGKANMSTEMYFEINKIVPYLKRDEDYLVDEEHRSATLTDSGVEKVEERLKIDNLYDPVHIETVHHVNKALQAHTLYKKGEQYIVEDGEVKIVDEFTGRKMEGRRWSDGLHQAVEAKEGVEIKDENQTLATVTFQNYFRMYDKLSGMTGTAETEAEEFHEIYKLDCVVIPTNRPIQRIDQEDVIYRSYREKFNAIVEQIVECNKRDQPVLVGTTSVEKSEALAQVLNRKGIKHEVLNAKYHEREAEIVAQAGRKGRVTIATNMAGRGTDILLGGNPDAMADDLVGEPDVPEFTPENEREQYFSEEYKAALNRFKEQCAKEKQEVLDNGGLFIIGTERHESRRIDNQLRGRAGRQGDPGESRFFLSLDDDLLRLFGAERIGKIMDTLKMEEGVPIEHRMVTRSIENAQKKVEGRNFDIRKNVLEYDDVMDTQRKTIYTMRRNVLQGYDEDGRGLLSMSLDLFEEVALSTIDTYASRQVRHDDWDLAGLSMALEQVFDLEISFDDITGRDAIEARVWSRIEEMISGKEAMLDEVAAKVNERRAQQREQQSAAAAADGADWSEPEVDEVTGRQLFEEQIQNRYLRAIDRYWRQHLQAMEQLRDGIGMRGYAQKDPKQEYKKEGYNLFVDLMMNIKTNVVEFVSKFEVEQPESLQQRQAPAPQVPSKIVFNRPGVSAESEEDRSTVKRELPQVGRNDPCPCGSGKKYKSCCMRKEAAAS</sequence>
<dbReference type="NCBIfam" id="TIGR00963">
    <property type="entry name" value="secA"/>
    <property type="match status" value="1"/>
</dbReference>
<keyword evidence="14 15" id="KW-0472">Membrane</keyword>
<keyword evidence="23" id="KW-1185">Reference proteome</keyword>
<dbReference type="SUPFAM" id="SSF81886">
    <property type="entry name" value="Helical scaffold and wing domains of SecA"/>
    <property type="match status" value="1"/>
</dbReference>
<evidence type="ECO:0000256" key="7">
    <source>
        <dbReference type="ARBA" id="ARBA00022723"/>
    </source>
</evidence>
<dbReference type="SMART" id="SM00957">
    <property type="entry name" value="SecA_DEAD"/>
    <property type="match status" value="1"/>
</dbReference>